<dbReference type="GO" id="GO:0022857">
    <property type="term" value="F:transmembrane transporter activity"/>
    <property type="evidence" value="ECO:0007669"/>
    <property type="project" value="InterPro"/>
</dbReference>
<dbReference type="AlphaFoldDB" id="A0A916REJ9"/>
<evidence type="ECO:0000256" key="5">
    <source>
        <dbReference type="ARBA" id="ARBA00022692"/>
    </source>
</evidence>
<dbReference type="InterPro" id="IPR043429">
    <property type="entry name" value="ArtM/GltK/GlnP/TcyL/YhdX-like"/>
</dbReference>
<evidence type="ECO:0000256" key="3">
    <source>
        <dbReference type="ARBA" id="ARBA00022448"/>
    </source>
</evidence>
<dbReference type="GO" id="GO:0043190">
    <property type="term" value="C:ATP-binding cassette (ABC) transporter complex"/>
    <property type="evidence" value="ECO:0007669"/>
    <property type="project" value="InterPro"/>
</dbReference>
<dbReference type="GO" id="GO:0006865">
    <property type="term" value="P:amino acid transport"/>
    <property type="evidence" value="ECO:0007669"/>
    <property type="project" value="UniProtKB-KW"/>
</dbReference>
<dbReference type="Proteomes" id="UP000636264">
    <property type="component" value="Unassembled WGS sequence"/>
</dbReference>
<keyword evidence="5 9" id="KW-0812">Transmembrane</keyword>
<accession>A0A916REJ9</accession>
<feature type="transmembrane region" description="Helical" evidence="9">
    <location>
        <begin position="366"/>
        <end position="387"/>
    </location>
</feature>
<keyword evidence="12" id="KW-1185">Reference proteome</keyword>
<keyword evidence="6" id="KW-0029">Amino-acid transport</keyword>
<keyword evidence="3 9" id="KW-0813">Transport</keyword>
<dbReference type="NCBIfam" id="TIGR01726">
    <property type="entry name" value="HEQRo_perm_3TM"/>
    <property type="match status" value="1"/>
</dbReference>
<dbReference type="Pfam" id="PF00528">
    <property type="entry name" value="BPD_transp_1"/>
    <property type="match status" value="1"/>
</dbReference>
<evidence type="ECO:0000256" key="1">
    <source>
        <dbReference type="ARBA" id="ARBA00004429"/>
    </source>
</evidence>
<reference evidence="11" key="2">
    <citation type="submission" date="2020-09" db="EMBL/GenBank/DDBJ databases">
        <authorList>
            <person name="Sun Q."/>
            <person name="Zhou Y."/>
        </authorList>
    </citation>
    <scope>NUCLEOTIDE SEQUENCE</scope>
    <source>
        <strain evidence="11">CGMCC 1.15320</strain>
    </source>
</reference>
<dbReference type="PROSITE" id="PS50928">
    <property type="entry name" value="ABC_TM1"/>
    <property type="match status" value="1"/>
</dbReference>
<evidence type="ECO:0000256" key="2">
    <source>
        <dbReference type="ARBA" id="ARBA00010072"/>
    </source>
</evidence>
<feature type="transmembrane region" description="Helical" evidence="9">
    <location>
        <begin position="185"/>
        <end position="203"/>
    </location>
</feature>
<dbReference type="PANTHER" id="PTHR30614:SF37">
    <property type="entry name" value="AMINO-ACID ABC TRANSPORTER PERMEASE PROTEIN YHDX-RELATED"/>
    <property type="match status" value="1"/>
</dbReference>
<gene>
    <name evidence="11" type="primary">aapQ</name>
    <name evidence="11" type="ORF">GCM10011385_05450</name>
</gene>
<dbReference type="InterPro" id="IPR035906">
    <property type="entry name" value="MetI-like_sf"/>
</dbReference>
<dbReference type="PANTHER" id="PTHR30614">
    <property type="entry name" value="MEMBRANE COMPONENT OF AMINO ACID ABC TRANSPORTER"/>
    <property type="match status" value="1"/>
</dbReference>
<feature type="transmembrane region" description="Helical" evidence="9">
    <location>
        <begin position="265"/>
        <end position="288"/>
    </location>
</feature>
<keyword evidence="4" id="KW-1003">Cell membrane</keyword>
<dbReference type="Gene3D" id="1.10.3720.10">
    <property type="entry name" value="MetI-like"/>
    <property type="match status" value="2"/>
</dbReference>
<feature type="transmembrane region" description="Helical" evidence="9">
    <location>
        <begin position="87"/>
        <end position="116"/>
    </location>
</feature>
<dbReference type="InterPro" id="IPR000515">
    <property type="entry name" value="MetI-like"/>
</dbReference>
<comment type="similarity">
    <text evidence="2">Belongs to the binding-protein-dependent transport system permease family. HisMQ subfamily.</text>
</comment>
<feature type="domain" description="ABC transmembrane type-1" evidence="10">
    <location>
        <begin position="92"/>
        <end position="384"/>
    </location>
</feature>
<keyword evidence="8 9" id="KW-0472">Membrane</keyword>
<feature type="transmembrane region" description="Helical" evidence="9">
    <location>
        <begin position="137"/>
        <end position="157"/>
    </location>
</feature>
<keyword evidence="7 9" id="KW-1133">Transmembrane helix</keyword>
<protein>
    <submittedName>
        <fullName evidence="11">Amino acid ABC transporter permease</fullName>
    </submittedName>
</protein>
<organism evidence="11 12">
    <name type="scientific">Nitratireductor aestuarii</name>
    <dbReference type="NCBI Taxonomy" id="1735103"/>
    <lineage>
        <taxon>Bacteria</taxon>
        <taxon>Pseudomonadati</taxon>
        <taxon>Pseudomonadota</taxon>
        <taxon>Alphaproteobacteria</taxon>
        <taxon>Hyphomicrobiales</taxon>
        <taxon>Phyllobacteriaceae</taxon>
        <taxon>Nitratireductor</taxon>
    </lineage>
</organism>
<comment type="subcellular location">
    <subcellularLocation>
        <location evidence="1">Cell inner membrane</location>
        <topology evidence="1">Multi-pass membrane protein</topology>
    </subcellularLocation>
    <subcellularLocation>
        <location evidence="9">Cell membrane</location>
        <topology evidence="9">Multi-pass membrane protein</topology>
    </subcellularLocation>
</comment>
<evidence type="ECO:0000256" key="6">
    <source>
        <dbReference type="ARBA" id="ARBA00022970"/>
    </source>
</evidence>
<dbReference type="InterPro" id="IPR010065">
    <property type="entry name" value="AA_ABC_transptr_permease_3TM"/>
</dbReference>
<name>A0A916REJ9_9HYPH</name>
<comment type="caution">
    <text evidence="11">The sequence shown here is derived from an EMBL/GenBank/DDBJ whole genome shotgun (WGS) entry which is preliminary data.</text>
</comment>
<sequence length="396" mass="43069">MTVYSQAIGEPRERVSLMRDPKTRGLIIQIVLIIAITAFAAWLISNTMQNLTRSKIASGFGFLNYRAGFDIGQVPIDYTANSSYGRALVVGIVNTILVSGAGIALATIVGFIVGIARLSHNYLLRGLATIYVETFRNIPPLLVILFWYFGVLTVLPLPKDAIEFPLSTYLSNRGLQMPAARFDAIAIWSVLALIAGIVGAWLLSRRARAMQLQTGQRPSILWPVLGLLIGLPLVVFAVTGFPMTFEIPKATRFNLSGGWHVRPEFLALFLALSFYTAAFIAEIVRAGIIAVSKGQTEAASALGLSRRLTLRLVVVPQAFRVIIPPLTSQYLNLTKNSSLGLAVGYPELVAIGSTVLNQTGQSVEVVAIWMLSYLGLSLSVAAFMNWFNARAALVER</sequence>
<dbReference type="EMBL" id="BMIF01000001">
    <property type="protein sequence ID" value="GGA54759.1"/>
    <property type="molecule type" value="Genomic_DNA"/>
</dbReference>
<dbReference type="SUPFAM" id="SSF161098">
    <property type="entry name" value="MetI-like"/>
    <property type="match status" value="2"/>
</dbReference>
<evidence type="ECO:0000259" key="10">
    <source>
        <dbReference type="PROSITE" id="PS50928"/>
    </source>
</evidence>
<evidence type="ECO:0000256" key="9">
    <source>
        <dbReference type="RuleBase" id="RU363032"/>
    </source>
</evidence>
<reference evidence="11" key="1">
    <citation type="journal article" date="2014" name="Int. J. Syst. Evol. Microbiol.">
        <title>Complete genome sequence of Corynebacterium casei LMG S-19264T (=DSM 44701T), isolated from a smear-ripened cheese.</title>
        <authorList>
            <consortium name="US DOE Joint Genome Institute (JGI-PGF)"/>
            <person name="Walter F."/>
            <person name="Albersmeier A."/>
            <person name="Kalinowski J."/>
            <person name="Ruckert C."/>
        </authorList>
    </citation>
    <scope>NUCLEOTIDE SEQUENCE</scope>
    <source>
        <strain evidence="11">CGMCC 1.15320</strain>
    </source>
</reference>
<evidence type="ECO:0000256" key="4">
    <source>
        <dbReference type="ARBA" id="ARBA00022475"/>
    </source>
</evidence>
<evidence type="ECO:0000313" key="11">
    <source>
        <dbReference type="EMBL" id="GGA54759.1"/>
    </source>
</evidence>
<proteinExistence type="inferred from homology"/>
<dbReference type="CDD" id="cd06261">
    <property type="entry name" value="TM_PBP2"/>
    <property type="match status" value="1"/>
</dbReference>
<evidence type="ECO:0000256" key="7">
    <source>
        <dbReference type="ARBA" id="ARBA00022989"/>
    </source>
</evidence>
<feature type="transmembrane region" description="Helical" evidence="9">
    <location>
        <begin position="26"/>
        <end position="44"/>
    </location>
</feature>
<feature type="transmembrane region" description="Helical" evidence="9">
    <location>
        <begin position="224"/>
        <end position="245"/>
    </location>
</feature>
<evidence type="ECO:0000313" key="12">
    <source>
        <dbReference type="Proteomes" id="UP000636264"/>
    </source>
</evidence>
<evidence type="ECO:0000256" key="8">
    <source>
        <dbReference type="ARBA" id="ARBA00023136"/>
    </source>
</evidence>
<dbReference type="RefSeq" id="WP_188719391.1">
    <property type="nucleotide sequence ID" value="NZ_BMIF01000001.1"/>
</dbReference>